<keyword evidence="2" id="KW-1185">Reference proteome</keyword>
<evidence type="ECO:0000313" key="1">
    <source>
        <dbReference type="EMBL" id="GIX78717.1"/>
    </source>
</evidence>
<dbReference type="AlphaFoldDB" id="A0AAV4N570"/>
<comment type="caution">
    <text evidence="1">The sequence shown here is derived from an EMBL/GenBank/DDBJ whole genome shotgun (WGS) entry which is preliminary data.</text>
</comment>
<proteinExistence type="predicted"/>
<protein>
    <submittedName>
        <fullName evidence="1">Uncharacterized protein</fullName>
    </submittedName>
</protein>
<accession>A0AAV4N570</accession>
<reference evidence="1 2" key="1">
    <citation type="submission" date="2021-06" db="EMBL/GenBank/DDBJ databases">
        <title>Caerostris extrusa draft genome.</title>
        <authorList>
            <person name="Kono N."/>
            <person name="Arakawa K."/>
        </authorList>
    </citation>
    <scope>NUCLEOTIDE SEQUENCE [LARGE SCALE GENOMIC DNA]</scope>
</reference>
<dbReference type="EMBL" id="BPLR01020435">
    <property type="protein sequence ID" value="GIX78717.1"/>
    <property type="molecule type" value="Genomic_DNA"/>
</dbReference>
<dbReference type="Proteomes" id="UP001054945">
    <property type="component" value="Unassembled WGS sequence"/>
</dbReference>
<name>A0AAV4N570_CAEEX</name>
<organism evidence="1 2">
    <name type="scientific">Caerostris extrusa</name>
    <name type="common">Bark spider</name>
    <name type="synonym">Caerostris bankana</name>
    <dbReference type="NCBI Taxonomy" id="172846"/>
    <lineage>
        <taxon>Eukaryota</taxon>
        <taxon>Metazoa</taxon>
        <taxon>Ecdysozoa</taxon>
        <taxon>Arthropoda</taxon>
        <taxon>Chelicerata</taxon>
        <taxon>Arachnida</taxon>
        <taxon>Araneae</taxon>
        <taxon>Araneomorphae</taxon>
        <taxon>Entelegynae</taxon>
        <taxon>Araneoidea</taxon>
        <taxon>Araneidae</taxon>
        <taxon>Caerostris</taxon>
    </lineage>
</organism>
<evidence type="ECO:0000313" key="2">
    <source>
        <dbReference type="Proteomes" id="UP001054945"/>
    </source>
</evidence>
<gene>
    <name evidence="1" type="ORF">CEXT_380591</name>
</gene>
<sequence>MFQRNKYRINRPLSIIKILLLLQYHRLLLDDNRCLFVPSQISRIITPEQDAIIKYSTKKPASFHDLAHPVIKSTTKIDILQIRMAIYHKRTKSKVAGLNASSNAKI</sequence>